<dbReference type="STRING" id="928856.SAMN04488049_11660"/>
<feature type="transmembrane region" description="Helical" evidence="2">
    <location>
        <begin position="14"/>
        <end position="33"/>
    </location>
</feature>
<reference evidence="3 4" key="1">
    <citation type="submission" date="2015-09" db="EMBL/GenBank/DDBJ databases">
        <authorList>
            <consortium name="Swine Surveillance"/>
        </authorList>
    </citation>
    <scope>NUCLEOTIDE SEQUENCE [LARGE SCALE GENOMIC DNA]</scope>
    <source>
        <strain evidence="3 4">CECT 7557</strain>
    </source>
</reference>
<feature type="transmembrane region" description="Helical" evidence="2">
    <location>
        <begin position="486"/>
        <end position="507"/>
    </location>
</feature>
<protein>
    <submittedName>
        <fullName evidence="3">Polysaccharide chain length determinant protein, PEP-CTERM locus subfamily</fullName>
    </submittedName>
</protein>
<sequence length="526" mass="57830">MQIAFYWQLFLRRVPMLLFFTVIGAGVGVWLALTLPTAYKSEAVLVVESGQIPDELAASTVRTGEIEALQIIRQRILSRDVLLELANDLNIFPAGSDLGADNKVDSLRERIEIATRGGQVNRRLPRDATIVSVGFTANSATLSANTVNELVTLILQTNVEMRTSVARQTLEFFTQEVERFEAELAQLSAQILDFQEANLEALPDSLEFRRDRQLRLRERLADLEQQQVALQDRRIQLISLYESTGTTSVEGALRQPAIAAQSLRPAEQNLAQLRNEYASLAAVLSESNPRMALLRSQIDVAEQVVAALPPLGASTGGDSSTQDPQKTLYEIQLADLDTQIGYIDDQKEAARAQLSTITRSIEATPGNSVTLSALERQYEALQAQYNQAIASKSRAETGSMIESLSRGQRITVVEQAVPPDNPSSPNRPMVAMAGTAAGFGFALAIALLLELLNQKIRRPEDLSALEIEAFAVIPYMQTPGETTAIIIRRLVLTVVFFTLTVGGLWYIDQNVRPLIPLVEDLMSSIL</sequence>
<gene>
    <name evidence="3" type="ORF">TRM7557_03112</name>
</gene>
<dbReference type="PANTHER" id="PTHR32309">
    <property type="entry name" value="TYROSINE-PROTEIN KINASE"/>
    <property type="match status" value="1"/>
</dbReference>
<evidence type="ECO:0000256" key="2">
    <source>
        <dbReference type="SAM" id="Phobius"/>
    </source>
</evidence>
<proteinExistence type="predicted"/>
<dbReference type="AlphaFoldDB" id="A0A0N7M0M3"/>
<dbReference type="PANTHER" id="PTHR32309:SF13">
    <property type="entry name" value="FERRIC ENTEROBACTIN TRANSPORT PROTEIN FEPE"/>
    <property type="match status" value="1"/>
</dbReference>
<evidence type="ECO:0000256" key="1">
    <source>
        <dbReference type="SAM" id="Coils"/>
    </source>
</evidence>
<evidence type="ECO:0000313" key="4">
    <source>
        <dbReference type="Proteomes" id="UP000052022"/>
    </source>
</evidence>
<feature type="transmembrane region" description="Helical" evidence="2">
    <location>
        <begin position="429"/>
        <end position="449"/>
    </location>
</feature>
<name>A0A0N7M0M3_9RHOB</name>
<keyword evidence="2" id="KW-0472">Membrane</keyword>
<dbReference type="GO" id="GO:0004713">
    <property type="term" value="F:protein tyrosine kinase activity"/>
    <property type="evidence" value="ECO:0007669"/>
    <property type="project" value="TreeGrafter"/>
</dbReference>
<dbReference type="RefSeq" id="WP_058291126.1">
    <property type="nucleotide sequence ID" value="NZ_CYSD01000040.1"/>
</dbReference>
<dbReference type="OrthoDB" id="8114194at2"/>
<organism evidence="3 4">
    <name type="scientific">Tritonibacter multivorans</name>
    <dbReference type="NCBI Taxonomy" id="928856"/>
    <lineage>
        <taxon>Bacteria</taxon>
        <taxon>Pseudomonadati</taxon>
        <taxon>Pseudomonadota</taxon>
        <taxon>Alphaproteobacteria</taxon>
        <taxon>Rhodobacterales</taxon>
        <taxon>Paracoccaceae</taxon>
        <taxon>Tritonibacter</taxon>
    </lineage>
</organism>
<evidence type="ECO:0000313" key="3">
    <source>
        <dbReference type="EMBL" id="CUH80865.1"/>
    </source>
</evidence>
<keyword evidence="2" id="KW-0812">Transmembrane</keyword>
<keyword evidence="1" id="KW-0175">Coiled coil</keyword>
<dbReference type="Proteomes" id="UP000052022">
    <property type="component" value="Unassembled WGS sequence"/>
</dbReference>
<accession>A0A0N7M0M3</accession>
<dbReference type="InterPro" id="IPR050445">
    <property type="entry name" value="Bact_polysacc_biosynth/exp"/>
</dbReference>
<dbReference type="GO" id="GO:0005886">
    <property type="term" value="C:plasma membrane"/>
    <property type="evidence" value="ECO:0007669"/>
    <property type="project" value="TreeGrafter"/>
</dbReference>
<keyword evidence="2" id="KW-1133">Transmembrane helix</keyword>
<dbReference type="EMBL" id="CYSD01000040">
    <property type="protein sequence ID" value="CUH80865.1"/>
    <property type="molecule type" value="Genomic_DNA"/>
</dbReference>
<keyword evidence="4" id="KW-1185">Reference proteome</keyword>
<feature type="coiled-coil region" evidence="1">
    <location>
        <begin position="170"/>
        <end position="233"/>
    </location>
</feature>